<accession>A0A150R2H2</accession>
<evidence type="ECO:0000313" key="2">
    <source>
        <dbReference type="Proteomes" id="UP000075635"/>
    </source>
</evidence>
<dbReference type="Proteomes" id="UP000075635">
    <property type="component" value="Unassembled WGS sequence"/>
</dbReference>
<dbReference type="EMBL" id="JEMB01003332">
    <property type="protein sequence ID" value="KYF74018.1"/>
    <property type="molecule type" value="Genomic_DNA"/>
</dbReference>
<proteinExistence type="predicted"/>
<evidence type="ECO:0000313" key="1">
    <source>
        <dbReference type="EMBL" id="KYF74018.1"/>
    </source>
</evidence>
<protein>
    <submittedName>
        <fullName evidence="1">Uncharacterized protein</fullName>
    </submittedName>
</protein>
<organism evidence="1 2">
    <name type="scientific">Sorangium cellulosum</name>
    <name type="common">Polyangium cellulosum</name>
    <dbReference type="NCBI Taxonomy" id="56"/>
    <lineage>
        <taxon>Bacteria</taxon>
        <taxon>Pseudomonadati</taxon>
        <taxon>Myxococcota</taxon>
        <taxon>Polyangia</taxon>
        <taxon>Polyangiales</taxon>
        <taxon>Polyangiaceae</taxon>
        <taxon>Sorangium</taxon>
    </lineage>
</organism>
<gene>
    <name evidence="1" type="ORF">BE17_32270</name>
</gene>
<comment type="caution">
    <text evidence="1">The sequence shown here is derived from an EMBL/GenBank/DDBJ whole genome shotgun (WGS) entry which is preliminary data.</text>
</comment>
<reference evidence="1 2" key="1">
    <citation type="submission" date="2014-02" db="EMBL/GenBank/DDBJ databases">
        <title>The small core and large imbalanced accessory genome model reveals a collaborative survival strategy of Sorangium cellulosum strains in nature.</title>
        <authorList>
            <person name="Han K."/>
            <person name="Peng R."/>
            <person name="Blom J."/>
            <person name="Li Y.-Z."/>
        </authorList>
    </citation>
    <scope>NUCLEOTIDE SEQUENCE [LARGE SCALE GENOMIC DNA]</scope>
    <source>
        <strain evidence="1 2">So0011-07</strain>
    </source>
</reference>
<dbReference type="AlphaFoldDB" id="A0A150R2H2"/>
<name>A0A150R2H2_SORCE</name>
<sequence length="333" mass="35593">MPAALVTPGAWKSVLGAARRLPPAVSCTFLECRLGPDAPAVDLGVSVTAAEGRPILQAATPADLRLSGEEAAIWGRVQEIARVWADPASPLHDRVPVVSLELDSGEITRGRLMPSVALCLDPSLMKRSSPPDAIGHGLADCAPSLEAGLSVLSSEPLTPHARADLHRCFEALPAGGRVVHVGFMVGRRPSALKLFAAMDKDKVLGYLDAIRWPGSFAEAASMIATFGSGPDTFRLELTIGERLLPRVGLEFSSRRGPDPARRALIGRCVDEGLCTPEKRDALLSWPGSARVAIAGNDWPARLSRWIDMKVVHDPPEPLEAKCYLGFMSHLSLM</sequence>